<name>A0ABN6SZK6_9MOLU</name>
<evidence type="ECO:0000313" key="5">
    <source>
        <dbReference type="EMBL" id="BDT04575.1"/>
    </source>
</evidence>
<dbReference type="NCBIfam" id="TIGR02727">
    <property type="entry name" value="MTHFS_bact"/>
    <property type="match status" value="1"/>
</dbReference>
<keyword evidence="3 4" id="KW-0067">ATP-binding</keyword>
<dbReference type="InterPro" id="IPR002698">
    <property type="entry name" value="FTHF_cligase"/>
</dbReference>
<keyword evidence="4" id="KW-0479">Metal-binding</keyword>
<comment type="catalytic activity">
    <reaction evidence="4">
        <text>(6S)-5-formyl-5,6,7,8-tetrahydrofolate + ATP = (6R)-5,10-methenyltetrahydrofolate + ADP + phosphate</text>
        <dbReference type="Rhea" id="RHEA:10488"/>
        <dbReference type="ChEBI" id="CHEBI:30616"/>
        <dbReference type="ChEBI" id="CHEBI:43474"/>
        <dbReference type="ChEBI" id="CHEBI:57455"/>
        <dbReference type="ChEBI" id="CHEBI:57457"/>
        <dbReference type="ChEBI" id="CHEBI:456216"/>
        <dbReference type="EC" id="6.3.3.2"/>
    </reaction>
</comment>
<keyword evidence="2 4" id="KW-0547">Nucleotide-binding</keyword>
<dbReference type="PIRSF" id="PIRSF006806">
    <property type="entry name" value="FTHF_cligase"/>
    <property type="match status" value="1"/>
</dbReference>
<evidence type="ECO:0000256" key="2">
    <source>
        <dbReference type="ARBA" id="ARBA00022741"/>
    </source>
</evidence>
<dbReference type="RefSeq" id="WP_281749719.1">
    <property type="nucleotide sequence ID" value="NZ_AP026933.1"/>
</dbReference>
<dbReference type="EMBL" id="AP026933">
    <property type="protein sequence ID" value="BDT04575.1"/>
    <property type="molecule type" value="Genomic_DNA"/>
</dbReference>
<dbReference type="EC" id="6.3.3.2" evidence="4"/>
<organism evidence="5 6">
    <name type="scientific">Spiroplasma ixodetis</name>
    <dbReference type="NCBI Taxonomy" id="2141"/>
    <lineage>
        <taxon>Bacteria</taxon>
        <taxon>Bacillati</taxon>
        <taxon>Mycoplasmatota</taxon>
        <taxon>Mollicutes</taxon>
        <taxon>Entomoplasmatales</taxon>
        <taxon>Spiroplasmataceae</taxon>
        <taxon>Spiroplasma</taxon>
    </lineage>
</organism>
<accession>A0ABN6SZK6</accession>
<dbReference type="InterPro" id="IPR037171">
    <property type="entry name" value="NagB/RpiA_transferase-like"/>
</dbReference>
<comment type="cofactor">
    <cofactor evidence="4">
        <name>Mg(2+)</name>
        <dbReference type="ChEBI" id="CHEBI:18420"/>
    </cofactor>
</comment>
<keyword evidence="4" id="KW-0460">Magnesium</keyword>
<gene>
    <name evidence="5" type="ORF">SHM_22210</name>
</gene>
<dbReference type="InterPro" id="IPR024185">
    <property type="entry name" value="FTHF_cligase-like_sf"/>
</dbReference>
<comment type="similarity">
    <text evidence="1 4">Belongs to the 5-formyltetrahydrofolate cyclo-ligase family.</text>
</comment>
<sequence>MEMEIKDKISLRTIYLKKLKNVSKNNYQKWNKIIFNKFNESHYFKQNNVFALYNSLPYEVETKEIIELLWKNLKQVCLPRMNGEHLEFYFINSWNDIVFDNDFKIGQPSLNCQKVIGSQIDCMLVPLIAFDKDYYRIGYGKGFYDRYLSKNKFNFSKIGLGFAIQKILYIINHDNWDIPLDYIFTN</sequence>
<dbReference type="SUPFAM" id="SSF100950">
    <property type="entry name" value="NagB/RpiA/CoA transferase-like"/>
    <property type="match status" value="1"/>
</dbReference>
<proteinExistence type="inferred from homology"/>
<reference evidence="5 6" key="1">
    <citation type="journal article" date="2022" name="Front. Microbiol.">
        <title>Male-killing mechanisms vary between Spiroplasma species.</title>
        <authorList>
            <person name="Arai H."/>
            <person name="Inoue M."/>
            <person name="Kageyama D."/>
        </authorList>
    </citation>
    <scope>NUCLEOTIDE SEQUENCE [LARGE SCALE GENOMIC DNA]</scope>
    <source>
        <strain evidence="6">sHm</strain>
    </source>
</reference>
<evidence type="ECO:0000256" key="3">
    <source>
        <dbReference type="ARBA" id="ARBA00022840"/>
    </source>
</evidence>
<keyword evidence="6" id="KW-1185">Reference proteome</keyword>
<dbReference type="PANTHER" id="PTHR23407:SF1">
    <property type="entry name" value="5-FORMYLTETRAHYDROFOLATE CYCLO-LIGASE"/>
    <property type="match status" value="1"/>
</dbReference>
<evidence type="ECO:0000256" key="1">
    <source>
        <dbReference type="ARBA" id="ARBA00010638"/>
    </source>
</evidence>
<protein>
    <recommendedName>
        <fullName evidence="4">5-formyltetrahydrofolate cyclo-ligase</fullName>
        <ecNumber evidence="4">6.3.3.2</ecNumber>
    </recommendedName>
</protein>
<evidence type="ECO:0000256" key="4">
    <source>
        <dbReference type="RuleBase" id="RU361279"/>
    </source>
</evidence>
<evidence type="ECO:0000313" key="6">
    <source>
        <dbReference type="Proteomes" id="UP001163387"/>
    </source>
</evidence>
<dbReference type="PANTHER" id="PTHR23407">
    <property type="entry name" value="ATPASE INHIBITOR/5-FORMYLTETRAHYDROFOLATE CYCLO-LIGASE"/>
    <property type="match status" value="1"/>
</dbReference>
<dbReference type="Pfam" id="PF01812">
    <property type="entry name" value="5-FTHF_cyc-lig"/>
    <property type="match status" value="1"/>
</dbReference>
<dbReference type="Proteomes" id="UP001163387">
    <property type="component" value="Chromosome"/>
</dbReference>
<dbReference type="Gene3D" id="3.40.50.10420">
    <property type="entry name" value="NagB/RpiA/CoA transferase-like"/>
    <property type="match status" value="1"/>
</dbReference>